<dbReference type="EMBL" id="MT142650">
    <property type="protein sequence ID" value="QJA86649.1"/>
    <property type="molecule type" value="Genomic_DNA"/>
</dbReference>
<reference evidence="1" key="1">
    <citation type="submission" date="2020-03" db="EMBL/GenBank/DDBJ databases">
        <title>The deep terrestrial virosphere.</title>
        <authorList>
            <person name="Holmfeldt K."/>
            <person name="Nilsson E."/>
            <person name="Simone D."/>
            <person name="Lopez-Fernandez M."/>
            <person name="Wu X."/>
            <person name="de Brujin I."/>
            <person name="Lundin D."/>
            <person name="Andersson A."/>
            <person name="Bertilsson S."/>
            <person name="Dopson M."/>
        </authorList>
    </citation>
    <scope>NUCLEOTIDE SEQUENCE</scope>
    <source>
        <strain evidence="1">MM415B03148</strain>
    </source>
</reference>
<gene>
    <name evidence="1" type="ORF">MM415B03148_0004</name>
</gene>
<protein>
    <submittedName>
        <fullName evidence="1">Uncharacterized protein</fullName>
    </submittedName>
</protein>
<accession>A0A6M3KXC9</accession>
<name>A0A6M3KXC9_9ZZZZ</name>
<organism evidence="1">
    <name type="scientific">viral metagenome</name>
    <dbReference type="NCBI Taxonomy" id="1070528"/>
    <lineage>
        <taxon>unclassified sequences</taxon>
        <taxon>metagenomes</taxon>
        <taxon>organismal metagenomes</taxon>
    </lineage>
</organism>
<proteinExistence type="predicted"/>
<dbReference type="AlphaFoldDB" id="A0A6M3KXC9"/>
<evidence type="ECO:0000313" key="1">
    <source>
        <dbReference type="EMBL" id="QJA86649.1"/>
    </source>
</evidence>
<sequence>MNKPTFADVMTLDEIGENDVEMVKDAIKNAKKYRFGTDKMKAIRFVHTCLDNTFRFLGVVVSVPNSHEARERYAAKLDRIMEEKQIRIENRPYYRGADQWRCGIYIYQRDELVAFISDVFTERRTEADPVSMKITKEDVGFMVITNARQDETRRIWTPGIVKGGRA</sequence>